<name>A0A913ZGB8_PATMI</name>
<dbReference type="AlphaFoldDB" id="A0A913ZGB8"/>
<keyword evidence="5" id="KW-1185">Reference proteome</keyword>
<organism evidence="4 5">
    <name type="scientific">Patiria miniata</name>
    <name type="common">Bat star</name>
    <name type="synonym">Asterina miniata</name>
    <dbReference type="NCBI Taxonomy" id="46514"/>
    <lineage>
        <taxon>Eukaryota</taxon>
        <taxon>Metazoa</taxon>
        <taxon>Echinodermata</taxon>
        <taxon>Eleutherozoa</taxon>
        <taxon>Asterozoa</taxon>
        <taxon>Asteroidea</taxon>
        <taxon>Valvatacea</taxon>
        <taxon>Valvatida</taxon>
        <taxon>Asterinidae</taxon>
        <taxon>Patiria</taxon>
    </lineage>
</organism>
<sequence>MATQVSDVGLAQDAAKAINTFAFSLFRVLTEGGSSNNNIFFSPMSISTALAMTFMGARGETASQMSQVLHFNILEESVLHQSFADLRALIFSPEASAGETASQMSQVPSSKSSEKSAPHQLFARLRARFLRPATPCTLVAANRCQRPATPCTLVAANRLFGPKGLDVFATFVDDSKKYYGASMEILDFIGDGEGSRQHINSWVEKQTANRIKDLLAAGSIDDMTRLVLVNTIYFKGDWAAKFDYQDTNFNGKFRTLGGSENVTMMHQTEKFNYARDDSVSSSILELPYLKNEVSMFIVLPDQVDGLADLQKKLSQEKIDSWVTEARMRDSPTVMVYLPRFNLEQDFVLNDVLRKMGMNDPFDVAKADFSGMTGDKDVFISKAIHKAFLKVNEEGSEAAAATSWLISKGLSYGPLEFMADHPFLLFIYDNKSGAVLFMGQLCQPEQ</sequence>
<comment type="similarity">
    <text evidence="1 2">Belongs to the serpin family.</text>
</comment>
<dbReference type="OMA" id="LICIEMK"/>
<dbReference type="Gene3D" id="2.30.39.10">
    <property type="entry name" value="Alpha-1-antitrypsin, domain 1"/>
    <property type="match status" value="1"/>
</dbReference>
<feature type="domain" description="Serpin" evidence="3">
    <location>
        <begin position="23"/>
        <end position="443"/>
    </location>
</feature>
<dbReference type="InterPro" id="IPR042178">
    <property type="entry name" value="Serpin_sf_1"/>
</dbReference>
<evidence type="ECO:0000256" key="1">
    <source>
        <dbReference type="ARBA" id="ARBA00009500"/>
    </source>
</evidence>
<dbReference type="GeneID" id="119723992"/>
<proteinExistence type="inferred from homology"/>
<dbReference type="GO" id="GO:0005615">
    <property type="term" value="C:extracellular space"/>
    <property type="evidence" value="ECO:0007669"/>
    <property type="project" value="InterPro"/>
</dbReference>
<dbReference type="EnsemblMetazoa" id="XM_038194914.1">
    <property type="protein sequence ID" value="XP_038050842.1"/>
    <property type="gene ID" value="LOC119723992"/>
</dbReference>
<protein>
    <recommendedName>
        <fullName evidence="3">Serpin domain-containing protein</fullName>
    </recommendedName>
</protein>
<dbReference type="InterPro" id="IPR042185">
    <property type="entry name" value="Serpin_sf_2"/>
</dbReference>
<dbReference type="SUPFAM" id="SSF56574">
    <property type="entry name" value="Serpins"/>
    <property type="match status" value="1"/>
</dbReference>
<reference evidence="4" key="1">
    <citation type="submission" date="2022-11" db="UniProtKB">
        <authorList>
            <consortium name="EnsemblMetazoa"/>
        </authorList>
    </citation>
    <scope>IDENTIFICATION</scope>
</reference>
<dbReference type="PANTHER" id="PTHR11461">
    <property type="entry name" value="SERINE PROTEASE INHIBITOR, SERPIN"/>
    <property type="match status" value="1"/>
</dbReference>
<dbReference type="InterPro" id="IPR023796">
    <property type="entry name" value="Serpin_dom"/>
</dbReference>
<dbReference type="InterPro" id="IPR000215">
    <property type="entry name" value="Serpin_fam"/>
</dbReference>
<dbReference type="OrthoDB" id="671595at2759"/>
<dbReference type="GO" id="GO:0004867">
    <property type="term" value="F:serine-type endopeptidase inhibitor activity"/>
    <property type="evidence" value="ECO:0007669"/>
    <property type="project" value="InterPro"/>
</dbReference>
<evidence type="ECO:0000256" key="2">
    <source>
        <dbReference type="RuleBase" id="RU000411"/>
    </source>
</evidence>
<dbReference type="Gene3D" id="3.30.497.10">
    <property type="entry name" value="Antithrombin, subunit I, domain 2"/>
    <property type="match status" value="2"/>
</dbReference>
<dbReference type="SMART" id="SM00093">
    <property type="entry name" value="SERPIN"/>
    <property type="match status" value="1"/>
</dbReference>
<dbReference type="PANTHER" id="PTHR11461:SF211">
    <property type="entry name" value="GH10112P-RELATED"/>
    <property type="match status" value="1"/>
</dbReference>
<accession>A0A913ZGB8</accession>
<dbReference type="RefSeq" id="XP_038050842.1">
    <property type="nucleotide sequence ID" value="XM_038194914.1"/>
</dbReference>
<evidence type="ECO:0000313" key="5">
    <source>
        <dbReference type="Proteomes" id="UP000887568"/>
    </source>
</evidence>
<dbReference type="PROSITE" id="PS00284">
    <property type="entry name" value="SERPIN"/>
    <property type="match status" value="1"/>
</dbReference>
<evidence type="ECO:0000313" key="4">
    <source>
        <dbReference type="EnsemblMetazoa" id="XP_038050842.1"/>
    </source>
</evidence>
<dbReference type="InterPro" id="IPR036186">
    <property type="entry name" value="Serpin_sf"/>
</dbReference>
<dbReference type="InterPro" id="IPR023795">
    <property type="entry name" value="Serpin_CS"/>
</dbReference>
<evidence type="ECO:0000259" key="3">
    <source>
        <dbReference type="SMART" id="SM00093"/>
    </source>
</evidence>
<dbReference type="Proteomes" id="UP000887568">
    <property type="component" value="Unplaced"/>
</dbReference>
<dbReference type="Pfam" id="PF00079">
    <property type="entry name" value="Serpin"/>
    <property type="match status" value="2"/>
</dbReference>